<dbReference type="GO" id="GO:0046856">
    <property type="term" value="P:phosphatidylinositol dephosphorylation"/>
    <property type="evidence" value="ECO:0007669"/>
    <property type="project" value="InterPro"/>
</dbReference>
<evidence type="ECO:0000259" key="2">
    <source>
        <dbReference type="PROSITE" id="PS50004"/>
    </source>
</evidence>
<dbReference type="InterPro" id="IPR000008">
    <property type="entry name" value="C2_dom"/>
</dbReference>
<comment type="caution">
    <text evidence="3">The sequence shown here is derived from an EMBL/GenBank/DDBJ whole genome shotgun (WGS) entry which is preliminary data.</text>
</comment>
<dbReference type="InterPro" id="IPR035892">
    <property type="entry name" value="C2_domain_sf"/>
</dbReference>
<dbReference type="PANTHER" id="PTHR11200">
    <property type="entry name" value="INOSITOL 5-PHOSPHATASE"/>
    <property type="match status" value="1"/>
</dbReference>
<feature type="domain" description="C2" evidence="2">
    <location>
        <begin position="486"/>
        <end position="613"/>
    </location>
</feature>
<dbReference type="GO" id="GO:0004439">
    <property type="term" value="F:phosphatidylinositol-4,5-bisphosphate 5-phosphatase activity"/>
    <property type="evidence" value="ECO:0007669"/>
    <property type="project" value="TreeGrafter"/>
</dbReference>
<dbReference type="CDD" id="cd00030">
    <property type="entry name" value="C2"/>
    <property type="match status" value="1"/>
</dbReference>
<feature type="compositionally biased region" description="Low complexity" evidence="1">
    <location>
        <begin position="613"/>
        <end position="628"/>
    </location>
</feature>
<evidence type="ECO:0000256" key="1">
    <source>
        <dbReference type="SAM" id="MobiDB-lite"/>
    </source>
</evidence>
<name>A0AB34IRR8_PRYPA</name>
<keyword evidence="4" id="KW-1185">Reference proteome</keyword>
<evidence type="ECO:0000313" key="3">
    <source>
        <dbReference type="EMBL" id="KAL1504122.1"/>
    </source>
</evidence>
<dbReference type="InterPro" id="IPR046985">
    <property type="entry name" value="IP5"/>
</dbReference>
<dbReference type="InterPro" id="IPR036691">
    <property type="entry name" value="Endo/exonu/phosph_ase_sf"/>
</dbReference>
<dbReference type="Gene3D" id="3.60.10.10">
    <property type="entry name" value="Endonuclease/exonuclease/phosphatase"/>
    <property type="match status" value="1"/>
</dbReference>
<reference evidence="3 4" key="1">
    <citation type="journal article" date="2024" name="Science">
        <title>Giant polyketide synthase enzymes in the biosynthesis of giant marine polyether toxins.</title>
        <authorList>
            <person name="Fallon T.R."/>
            <person name="Shende V.V."/>
            <person name="Wierzbicki I.H."/>
            <person name="Pendleton A.L."/>
            <person name="Watervoot N.F."/>
            <person name="Auber R.P."/>
            <person name="Gonzalez D.J."/>
            <person name="Wisecaver J.H."/>
            <person name="Moore B.S."/>
        </authorList>
    </citation>
    <scope>NUCLEOTIDE SEQUENCE [LARGE SCALE GENOMIC DNA]</scope>
    <source>
        <strain evidence="3 4">12B1</strain>
    </source>
</reference>
<dbReference type="EMBL" id="JBGBPQ010000020">
    <property type="protein sequence ID" value="KAL1504122.1"/>
    <property type="molecule type" value="Genomic_DNA"/>
</dbReference>
<dbReference type="SUPFAM" id="SSF56219">
    <property type="entry name" value="DNase I-like"/>
    <property type="match status" value="1"/>
</dbReference>
<dbReference type="SUPFAM" id="SSF49562">
    <property type="entry name" value="C2 domain (Calcium/lipid-binding domain, CaLB)"/>
    <property type="match status" value="1"/>
</dbReference>
<feature type="region of interest" description="Disordered" evidence="1">
    <location>
        <begin position="611"/>
        <end position="630"/>
    </location>
</feature>
<dbReference type="InterPro" id="IPR000300">
    <property type="entry name" value="IPPc"/>
</dbReference>
<feature type="compositionally biased region" description="Basic and acidic residues" evidence="1">
    <location>
        <begin position="683"/>
        <end position="695"/>
    </location>
</feature>
<protein>
    <recommendedName>
        <fullName evidence="2">C2 domain-containing protein</fullName>
    </recommendedName>
</protein>
<dbReference type="Pfam" id="PF22669">
    <property type="entry name" value="Exo_endo_phos2"/>
    <property type="match status" value="1"/>
</dbReference>
<dbReference type="Pfam" id="PF00168">
    <property type="entry name" value="C2"/>
    <property type="match status" value="1"/>
</dbReference>
<organism evidence="3 4">
    <name type="scientific">Prymnesium parvum</name>
    <name type="common">Toxic golden alga</name>
    <dbReference type="NCBI Taxonomy" id="97485"/>
    <lineage>
        <taxon>Eukaryota</taxon>
        <taxon>Haptista</taxon>
        <taxon>Haptophyta</taxon>
        <taxon>Prymnesiophyceae</taxon>
        <taxon>Prymnesiales</taxon>
        <taxon>Prymnesiaceae</taxon>
        <taxon>Prymnesium</taxon>
    </lineage>
</organism>
<accession>A0AB34IRR8</accession>
<dbReference type="SMART" id="SM00128">
    <property type="entry name" value="IPPc"/>
    <property type="match status" value="1"/>
</dbReference>
<dbReference type="Proteomes" id="UP001515480">
    <property type="component" value="Unassembled WGS sequence"/>
</dbReference>
<dbReference type="PROSITE" id="PS50004">
    <property type="entry name" value="C2"/>
    <property type="match status" value="1"/>
</dbReference>
<feature type="region of interest" description="Disordered" evidence="1">
    <location>
        <begin position="1"/>
        <end position="33"/>
    </location>
</feature>
<sequence>MTADRSPGSNRDADDSFVSVASSTTEPTSAQHGMLQSLHAQSAGIREQASRSSNGILSQRISDVTIGEQGDFEMLVYKVRWRRRGFFWRTSFFGVGQSLHRNSVVVLEARGVNVLTVDVREVRDAVRMSHPNRLRFRSKVPLASRGGKSSKLAQYLIEFASESECNQAFMALIANRDNAAPSRVKLQLATWNMGNAPALEAQLAELITPDADIYAIGVQEGSYRVPNGYASCSEHWFSALEKVVSRDKARHMHTVGSCSMGSIHLIVLVDHTLLPFISSAESHFEATGVGGVGRNKGGVGVSFFLCHTSLCFVNAHLAAHQSEVGARNSDVAEIQRKLRLGKDMPSGRLDLANRFQHFFWMGDLNYRVDLDRSKVLEHVQKCEWAELMLADQLRAQQQSGAALSDFREGTITFAPTFKHVPGAEVEPGTINRPYETKKMRVPSYCDRVLWRSWPGSRKRVSLLDYNAVTACTTSDHTPVRAIFDLDISTPRVAGEAHESFLGKVDLVLFDLKAQALKSMDINGLADPYLRASADFHVEPRTSSVKRKTLSPSWVGEEIRLRVPHYRCWRSHIEEAHIFLEIVDEDKYSKHDFMGGGVLSCENVLNEEMRSRSTKATTTAPTARRFSTSGGVTRRVSEPFRSGAMQFQINLTFDGKPAGTLTGKIRADVTPEKGGVLQIASRTNDAEEGKSEEGGTKRNSKRTSTRKSVILDDIVQRVFKTRKSAAREEVKI</sequence>
<dbReference type="SMART" id="SM00239">
    <property type="entry name" value="C2"/>
    <property type="match status" value="1"/>
</dbReference>
<feature type="region of interest" description="Disordered" evidence="1">
    <location>
        <begin position="681"/>
        <end position="706"/>
    </location>
</feature>
<dbReference type="AlphaFoldDB" id="A0AB34IRR8"/>
<dbReference type="Gene3D" id="2.60.40.150">
    <property type="entry name" value="C2 domain"/>
    <property type="match status" value="1"/>
</dbReference>
<evidence type="ECO:0000313" key="4">
    <source>
        <dbReference type="Proteomes" id="UP001515480"/>
    </source>
</evidence>
<gene>
    <name evidence="3" type="ORF">AB1Y20_010532</name>
</gene>
<dbReference type="PANTHER" id="PTHR11200:SF291">
    <property type="entry name" value="INOSITOL 5-PHOSPHATASE"/>
    <property type="match status" value="1"/>
</dbReference>
<proteinExistence type="predicted"/>